<keyword evidence="1" id="KW-0812">Transmembrane</keyword>
<evidence type="ECO:0000313" key="2">
    <source>
        <dbReference type="EMBL" id="KAJ4828149.1"/>
    </source>
</evidence>
<organism evidence="2 3">
    <name type="scientific">Turnera subulata</name>
    <dbReference type="NCBI Taxonomy" id="218843"/>
    <lineage>
        <taxon>Eukaryota</taxon>
        <taxon>Viridiplantae</taxon>
        <taxon>Streptophyta</taxon>
        <taxon>Embryophyta</taxon>
        <taxon>Tracheophyta</taxon>
        <taxon>Spermatophyta</taxon>
        <taxon>Magnoliopsida</taxon>
        <taxon>eudicotyledons</taxon>
        <taxon>Gunneridae</taxon>
        <taxon>Pentapetalae</taxon>
        <taxon>rosids</taxon>
        <taxon>fabids</taxon>
        <taxon>Malpighiales</taxon>
        <taxon>Passifloraceae</taxon>
        <taxon>Turnera</taxon>
    </lineage>
</organism>
<protein>
    <submittedName>
        <fullName evidence="2">Uncharacterized protein</fullName>
    </submittedName>
</protein>
<keyword evidence="1" id="KW-1133">Transmembrane helix</keyword>
<name>A0A9Q0J4L6_9ROSI</name>
<accession>A0A9Q0J4L6</accession>
<dbReference type="Proteomes" id="UP001141552">
    <property type="component" value="Unassembled WGS sequence"/>
</dbReference>
<sequence length="84" mass="9394">MDGNKVPPLWWSSQFGHAWVLSMGVEITLATLGVVVFYVHPVERVRVMIDLAVEGEDLHIKAEPLMASARLNKLFHRTGSFAYG</sequence>
<keyword evidence="3" id="KW-1185">Reference proteome</keyword>
<keyword evidence="1" id="KW-0472">Membrane</keyword>
<reference evidence="2" key="1">
    <citation type="submission" date="2022-02" db="EMBL/GenBank/DDBJ databases">
        <authorList>
            <person name="Henning P.M."/>
            <person name="McCubbin A.G."/>
            <person name="Shore J.S."/>
        </authorList>
    </citation>
    <scope>NUCLEOTIDE SEQUENCE</scope>
    <source>
        <strain evidence="2">F60SS</strain>
        <tissue evidence="2">Leaves</tissue>
    </source>
</reference>
<reference evidence="2" key="2">
    <citation type="journal article" date="2023" name="Plants (Basel)">
        <title>Annotation of the Turnera subulata (Passifloraceae) Draft Genome Reveals the S-Locus Evolved after the Divergence of Turneroideae from Passifloroideae in a Stepwise Manner.</title>
        <authorList>
            <person name="Henning P.M."/>
            <person name="Roalson E.H."/>
            <person name="Mir W."/>
            <person name="McCubbin A.G."/>
            <person name="Shore J.S."/>
        </authorList>
    </citation>
    <scope>NUCLEOTIDE SEQUENCE</scope>
    <source>
        <strain evidence="2">F60SS</strain>
    </source>
</reference>
<gene>
    <name evidence="2" type="ORF">Tsubulata_005024</name>
</gene>
<dbReference type="EMBL" id="JAKUCV010006248">
    <property type="protein sequence ID" value="KAJ4828149.1"/>
    <property type="molecule type" value="Genomic_DNA"/>
</dbReference>
<dbReference type="AlphaFoldDB" id="A0A9Q0J4L6"/>
<feature type="transmembrane region" description="Helical" evidence="1">
    <location>
        <begin position="20"/>
        <end position="39"/>
    </location>
</feature>
<comment type="caution">
    <text evidence="2">The sequence shown here is derived from an EMBL/GenBank/DDBJ whole genome shotgun (WGS) entry which is preliminary data.</text>
</comment>
<proteinExistence type="predicted"/>
<evidence type="ECO:0000313" key="3">
    <source>
        <dbReference type="Proteomes" id="UP001141552"/>
    </source>
</evidence>
<evidence type="ECO:0000256" key="1">
    <source>
        <dbReference type="SAM" id="Phobius"/>
    </source>
</evidence>